<comment type="similarity">
    <text evidence="4 15">Belongs to the NAPRTase family.</text>
</comment>
<evidence type="ECO:0000256" key="8">
    <source>
        <dbReference type="ARBA" id="ARBA00022642"/>
    </source>
</evidence>
<dbReference type="GO" id="GO:0034355">
    <property type="term" value="P:NAD+ biosynthetic process via the salvage pathway"/>
    <property type="evidence" value="ECO:0000318"/>
    <property type="project" value="GO_Central"/>
</dbReference>
<keyword evidence="7 15" id="KW-0436">Ligase</keyword>
<evidence type="ECO:0000259" key="16">
    <source>
        <dbReference type="Pfam" id="PF04095"/>
    </source>
</evidence>
<dbReference type="PANTHER" id="PTHR11098">
    <property type="entry name" value="NICOTINATE PHOSPHORIBOSYLTRANSFERASE"/>
    <property type="match status" value="1"/>
</dbReference>
<evidence type="ECO:0000313" key="20">
    <source>
        <dbReference type="Proteomes" id="UP000001514"/>
    </source>
</evidence>
<dbReference type="CDD" id="cd01570">
    <property type="entry name" value="NAPRTase_A"/>
    <property type="match status" value="1"/>
</dbReference>
<evidence type="ECO:0000256" key="7">
    <source>
        <dbReference type="ARBA" id="ARBA00022598"/>
    </source>
</evidence>
<name>D8RT86_SELML</name>
<dbReference type="InterPro" id="IPR041525">
    <property type="entry name" value="N/Namide_PRibTrfase"/>
</dbReference>
<dbReference type="GO" id="GO:0005829">
    <property type="term" value="C:cytosol"/>
    <property type="evidence" value="ECO:0000318"/>
    <property type="project" value="GO_Central"/>
</dbReference>
<dbReference type="STRING" id="88036.D8RT86"/>
<dbReference type="FunFam" id="3.20.140.10:FF:000006">
    <property type="entry name" value="Nicotinate phosphoribosyltransferase"/>
    <property type="match status" value="1"/>
</dbReference>
<dbReference type="KEGG" id="smo:SELMODRAFT_267743"/>
<dbReference type="FunFam" id="3.20.140.10:FF:000002">
    <property type="entry name" value="Nicotinate phosphoribosyltransferase"/>
    <property type="match status" value="1"/>
</dbReference>
<evidence type="ECO:0000259" key="18">
    <source>
        <dbReference type="Pfam" id="PF17956"/>
    </source>
</evidence>
<evidence type="ECO:0000256" key="13">
    <source>
        <dbReference type="ARBA" id="ARBA00023426"/>
    </source>
</evidence>
<evidence type="ECO:0000256" key="1">
    <source>
        <dbReference type="ARBA" id="ARBA00001936"/>
    </source>
</evidence>
<comment type="catalytic activity">
    <reaction evidence="14 15">
        <text>5-phospho-alpha-D-ribose 1-diphosphate + nicotinate + ATP + H2O = nicotinate beta-D-ribonucleotide + ADP + phosphate + diphosphate</text>
        <dbReference type="Rhea" id="RHEA:36163"/>
        <dbReference type="ChEBI" id="CHEBI:15377"/>
        <dbReference type="ChEBI" id="CHEBI:30616"/>
        <dbReference type="ChEBI" id="CHEBI:32544"/>
        <dbReference type="ChEBI" id="CHEBI:33019"/>
        <dbReference type="ChEBI" id="CHEBI:43474"/>
        <dbReference type="ChEBI" id="CHEBI:57502"/>
        <dbReference type="ChEBI" id="CHEBI:58017"/>
        <dbReference type="ChEBI" id="CHEBI:456216"/>
        <dbReference type="EC" id="6.3.4.21"/>
    </reaction>
</comment>
<sequence length="556" mass="62020">MIARPTNPMVSSLLNEMYHVTTAYAYWKAGKHLDRAVFDLCHCKPPFGGEFTVFAGLEECLRFVANFGFEDSGIDYLRSVMPSYVEEEFFGSLKELDCSRVIIHAIPEGTVVFPRVPLIRIEGPLWVVQLLETTFLALVNYASLVATNAARYRLVAGSSKVLLEFGLRRAQGPDGSISASKYCYLGGFDFTSNLEAGRLFGVPVGGTHSHAFVSSFMGLDEIALSRTSENTKFCKDFGTRIQHWLSKLKAKFYSFFSAVESLHVKETNESELAAFGSYALAFPEGFLALVDTYDVMKSGVPNFCAVALALHSLGYKARGIRLDSGDLSYLSKQARAFFRNVEEELNISGFGNTTIIASNDINEDTIDALTKQASSSADEINGFGIGTQLVTCYKQPALGCIYKLVEVNGHSRIKISEDVAKVTIPCKKQCYRLYGEQGFALVDLMQKDEEPAPQVDEPVLCRHPFNLNKVYVVPKRVEPLLQCYWKGSLGKLVKIHQKELPSLKETREYCRQQLAAMRPDHMRIRSPTSYKVSVSAQLYDDFHTALFNEGPVKELR</sequence>
<dbReference type="UniPathway" id="UPA00253">
    <property type="reaction ID" value="UER00457"/>
</dbReference>
<dbReference type="Gene3D" id="3.20.140.10">
    <property type="entry name" value="nicotinate phosphoribosyltransferase"/>
    <property type="match status" value="2"/>
</dbReference>
<dbReference type="InterPro" id="IPR006405">
    <property type="entry name" value="Nic_PRibTrfase_pncB"/>
</dbReference>
<organism evidence="20">
    <name type="scientific">Selaginella moellendorffii</name>
    <name type="common">Spikemoss</name>
    <dbReference type="NCBI Taxonomy" id="88036"/>
    <lineage>
        <taxon>Eukaryota</taxon>
        <taxon>Viridiplantae</taxon>
        <taxon>Streptophyta</taxon>
        <taxon>Embryophyta</taxon>
        <taxon>Tracheophyta</taxon>
        <taxon>Lycopodiopsida</taxon>
        <taxon>Selaginellales</taxon>
        <taxon>Selaginellaceae</taxon>
        <taxon>Selaginella</taxon>
    </lineage>
</organism>
<evidence type="ECO:0000256" key="4">
    <source>
        <dbReference type="ARBA" id="ARBA00010897"/>
    </source>
</evidence>
<feature type="domain" description="Nicotinate phosphoribosyltransferase N-terminal" evidence="17">
    <location>
        <begin position="13"/>
        <end position="140"/>
    </location>
</feature>
<dbReference type="PANTHER" id="PTHR11098:SF1">
    <property type="entry name" value="NICOTINATE PHOSPHORIBOSYLTRANSFERASE"/>
    <property type="match status" value="1"/>
</dbReference>
<keyword evidence="12" id="KW-0464">Manganese</keyword>
<dbReference type="Proteomes" id="UP000001514">
    <property type="component" value="Unassembled WGS sequence"/>
</dbReference>
<keyword evidence="8 15" id="KW-0662">Pyridine nucleotide biosynthesis</keyword>
<dbReference type="Pfam" id="PF04095">
    <property type="entry name" value="NAPRTase"/>
    <property type="match status" value="1"/>
</dbReference>
<dbReference type="Gene3D" id="3.20.20.70">
    <property type="entry name" value="Aldolase class I"/>
    <property type="match status" value="2"/>
</dbReference>
<keyword evidence="20" id="KW-1185">Reference proteome</keyword>
<feature type="domain" description="Nicotinate phosphoribosyltransferase C-terminal" evidence="18">
    <location>
        <begin position="427"/>
        <end position="540"/>
    </location>
</feature>
<evidence type="ECO:0000256" key="12">
    <source>
        <dbReference type="ARBA" id="ARBA00023211"/>
    </source>
</evidence>
<dbReference type="InterPro" id="IPR007229">
    <property type="entry name" value="Nic_PRibTrfase-Fam"/>
</dbReference>
<evidence type="ECO:0000313" key="19">
    <source>
        <dbReference type="EMBL" id="EFJ24468.1"/>
    </source>
</evidence>
<reference evidence="19 20" key="1">
    <citation type="journal article" date="2011" name="Science">
        <title>The Selaginella genome identifies genetic changes associated with the evolution of vascular plants.</title>
        <authorList>
            <person name="Banks J.A."/>
            <person name="Nishiyama T."/>
            <person name="Hasebe M."/>
            <person name="Bowman J.L."/>
            <person name="Gribskov M."/>
            <person name="dePamphilis C."/>
            <person name="Albert V.A."/>
            <person name="Aono N."/>
            <person name="Aoyama T."/>
            <person name="Ambrose B.A."/>
            <person name="Ashton N.W."/>
            <person name="Axtell M.J."/>
            <person name="Barker E."/>
            <person name="Barker M.S."/>
            <person name="Bennetzen J.L."/>
            <person name="Bonawitz N.D."/>
            <person name="Chapple C."/>
            <person name="Cheng C."/>
            <person name="Correa L.G."/>
            <person name="Dacre M."/>
            <person name="DeBarry J."/>
            <person name="Dreyer I."/>
            <person name="Elias M."/>
            <person name="Engstrom E.M."/>
            <person name="Estelle M."/>
            <person name="Feng L."/>
            <person name="Finet C."/>
            <person name="Floyd S.K."/>
            <person name="Frommer W.B."/>
            <person name="Fujita T."/>
            <person name="Gramzow L."/>
            <person name="Gutensohn M."/>
            <person name="Harholt J."/>
            <person name="Hattori M."/>
            <person name="Heyl A."/>
            <person name="Hirai T."/>
            <person name="Hiwatashi Y."/>
            <person name="Ishikawa M."/>
            <person name="Iwata M."/>
            <person name="Karol K.G."/>
            <person name="Koehler B."/>
            <person name="Kolukisaoglu U."/>
            <person name="Kubo M."/>
            <person name="Kurata T."/>
            <person name="Lalonde S."/>
            <person name="Li K."/>
            <person name="Li Y."/>
            <person name="Litt A."/>
            <person name="Lyons E."/>
            <person name="Manning G."/>
            <person name="Maruyama T."/>
            <person name="Michael T.P."/>
            <person name="Mikami K."/>
            <person name="Miyazaki S."/>
            <person name="Morinaga S."/>
            <person name="Murata T."/>
            <person name="Mueller-Roeber B."/>
            <person name="Nelson D.R."/>
            <person name="Obara M."/>
            <person name="Oguri Y."/>
            <person name="Olmstead R.G."/>
            <person name="Onodera N."/>
            <person name="Petersen B.L."/>
            <person name="Pils B."/>
            <person name="Prigge M."/>
            <person name="Rensing S.A."/>
            <person name="Riano-Pachon D.M."/>
            <person name="Roberts A.W."/>
            <person name="Sato Y."/>
            <person name="Scheller H.V."/>
            <person name="Schulz B."/>
            <person name="Schulz C."/>
            <person name="Shakirov E.V."/>
            <person name="Shibagaki N."/>
            <person name="Shinohara N."/>
            <person name="Shippen D.E."/>
            <person name="Soerensen I."/>
            <person name="Sotooka R."/>
            <person name="Sugimoto N."/>
            <person name="Sugita M."/>
            <person name="Sumikawa N."/>
            <person name="Tanurdzic M."/>
            <person name="Theissen G."/>
            <person name="Ulvskov P."/>
            <person name="Wakazuki S."/>
            <person name="Weng J.K."/>
            <person name="Willats W.W."/>
            <person name="Wipf D."/>
            <person name="Wolf P.G."/>
            <person name="Yang L."/>
            <person name="Zimmer A.D."/>
            <person name="Zhu Q."/>
            <person name="Mitros T."/>
            <person name="Hellsten U."/>
            <person name="Loque D."/>
            <person name="Otillar R."/>
            <person name="Salamov A."/>
            <person name="Schmutz J."/>
            <person name="Shapiro H."/>
            <person name="Lindquist E."/>
            <person name="Lucas S."/>
            <person name="Rokhsar D."/>
            <person name="Grigoriev I.V."/>
        </authorList>
    </citation>
    <scope>NUCLEOTIDE SEQUENCE [LARGE SCALE GENOMIC DNA]</scope>
</reference>
<dbReference type="HOGENOM" id="CLU_025154_1_0_1"/>
<evidence type="ECO:0000256" key="14">
    <source>
        <dbReference type="ARBA" id="ARBA00048668"/>
    </source>
</evidence>
<evidence type="ECO:0000256" key="2">
    <source>
        <dbReference type="ARBA" id="ARBA00001946"/>
    </source>
</evidence>
<comment type="PTM">
    <text evidence="15">Transiently phosphorylated on a His residue during the reaction cycle. Phosphorylation strongly increases the affinity for substrates and increases the rate of nicotinate D-ribonucleotide production. Dephosphorylation regenerates the low-affinity form of the enzyme, leading to product release.</text>
</comment>
<dbReference type="EMBL" id="GL377589">
    <property type="protein sequence ID" value="EFJ24468.1"/>
    <property type="molecule type" value="Genomic_DNA"/>
</dbReference>
<dbReference type="Pfam" id="PF17767">
    <property type="entry name" value="NAPRTase_N"/>
    <property type="match status" value="1"/>
</dbReference>
<dbReference type="SUPFAM" id="SSF54675">
    <property type="entry name" value="Nicotinate/Quinolinate PRTase N-terminal domain-like"/>
    <property type="match status" value="1"/>
</dbReference>
<evidence type="ECO:0000259" key="17">
    <source>
        <dbReference type="Pfam" id="PF17767"/>
    </source>
</evidence>
<evidence type="ECO:0000256" key="11">
    <source>
        <dbReference type="ARBA" id="ARBA00022842"/>
    </source>
</evidence>
<dbReference type="GO" id="GO:0004516">
    <property type="term" value="F:nicotinate phosphoribosyltransferase activity"/>
    <property type="evidence" value="ECO:0000318"/>
    <property type="project" value="GO_Central"/>
</dbReference>
<comment type="function">
    <text evidence="13">Catalyzes the first step in the biosynthesis of NAD from nicotinic acid, the ATP-dependent synthesis of beta-nicotinate D-ribonucleotide from nicotinate and 5-phospho-D-ribose 1-phosphate. Helps prevent cellular oxidative stress via its role in NAD biosynthesis.</text>
</comment>
<protein>
    <recommendedName>
        <fullName evidence="5 15">Nicotinate phosphoribosyltransferase</fullName>
        <ecNumber evidence="5 15">6.3.4.21</ecNumber>
    </recommendedName>
</protein>
<dbReference type="GO" id="GO:0046872">
    <property type="term" value="F:metal ion binding"/>
    <property type="evidence" value="ECO:0007669"/>
    <property type="project" value="UniProtKB-KW"/>
</dbReference>
<comment type="cofactor">
    <cofactor evidence="1">
        <name>Mn(2+)</name>
        <dbReference type="ChEBI" id="CHEBI:29035"/>
    </cofactor>
</comment>
<accession>D8RT86</accession>
<dbReference type="GO" id="GO:0016740">
    <property type="term" value="F:transferase activity"/>
    <property type="evidence" value="ECO:0007669"/>
    <property type="project" value="UniProtKB-KW"/>
</dbReference>
<dbReference type="InterPro" id="IPR013785">
    <property type="entry name" value="Aldolase_TIM"/>
</dbReference>
<keyword evidence="6" id="KW-0597">Phosphoprotein</keyword>
<comment type="pathway">
    <text evidence="3 15">Cofactor biosynthesis; NAD(+) biosynthesis; nicotinate D-ribonucleotide from nicotinate: step 1/1.</text>
</comment>
<keyword evidence="10" id="KW-0479">Metal-binding</keyword>
<evidence type="ECO:0000256" key="3">
    <source>
        <dbReference type="ARBA" id="ARBA00004952"/>
    </source>
</evidence>
<dbReference type="SUPFAM" id="SSF51690">
    <property type="entry name" value="Nicotinate/Quinolinate PRTase C-terminal domain-like"/>
    <property type="match status" value="1"/>
</dbReference>
<evidence type="ECO:0000256" key="10">
    <source>
        <dbReference type="ARBA" id="ARBA00022723"/>
    </source>
</evidence>
<evidence type="ECO:0000256" key="9">
    <source>
        <dbReference type="ARBA" id="ARBA00022679"/>
    </source>
</evidence>
<evidence type="ECO:0000256" key="6">
    <source>
        <dbReference type="ARBA" id="ARBA00022553"/>
    </source>
</evidence>
<dbReference type="InterPro" id="IPR040727">
    <property type="entry name" value="NAPRTase_N"/>
</dbReference>
<dbReference type="FunFam" id="3.20.20.70:FF:000155">
    <property type="entry name" value="Nicotinate phosphoribosyltransferase"/>
    <property type="match status" value="1"/>
</dbReference>
<evidence type="ECO:0000256" key="15">
    <source>
        <dbReference type="RuleBase" id="RU365100"/>
    </source>
</evidence>
<dbReference type="InParanoid" id="D8RT86"/>
<comment type="cofactor">
    <cofactor evidence="2">
        <name>Mg(2+)</name>
        <dbReference type="ChEBI" id="CHEBI:18420"/>
    </cofactor>
</comment>
<dbReference type="eggNOG" id="KOG2511">
    <property type="taxonomic scope" value="Eukaryota"/>
</dbReference>
<dbReference type="PIRSF" id="PIRSF000484">
    <property type="entry name" value="NAPRT"/>
    <property type="match status" value="1"/>
</dbReference>
<dbReference type="NCBIfam" id="TIGR01513">
    <property type="entry name" value="NAPRTase_put"/>
    <property type="match status" value="1"/>
</dbReference>
<evidence type="ECO:0000256" key="5">
    <source>
        <dbReference type="ARBA" id="ARBA00013236"/>
    </source>
</evidence>
<dbReference type="EC" id="6.3.4.21" evidence="5 15"/>
<dbReference type="InterPro" id="IPR041619">
    <property type="entry name" value="NAPRTase_C"/>
</dbReference>
<dbReference type="Pfam" id="PF17956">
    <property type="entry name" value="NAPRTase_C"/>
    <property type="match status" value="1"/>
</dbReference>
<dbReference type="Gramene" id="EFJ24468">
    <property type="protein sequence ID" value="EFJ24468"/>
    <property type="gene ID" value="SELMODRAFT_267743"/>
</dbReference>
<proteinExistence type="inferred from homology"/>
<keyword evidence="9 15" id="KW-0808">Transferase</keyword>
<dbReference type="InterPro" id="IPR036068">
    <property type="entry name" value="Nicotinate_pribotase-like_C"/>
</dbReference>
<gene>
    <name evidence="19" type="ORF">SELMODRAFT_267743</name>
</gene>
<keyword evidence="11" id="KW-0460">Magnesium</keyword>
<feature type="domain" description="Nicotinate/nicotinamide phosphoribosyltransferase" evidence="16">
    <location>
        <begin position="318"/>
        <end position="423"/>
    </location>
</feature>
<dbReference type="AlphaFoldDB" id="D8RT86"/>